<dbReference type="Proteomes" id="UP000193560">
    <property type="component" value="Unassembled WGS sequence"/>
</dbReference>
<feature type="region of interest" description="Disordered" evidence="1">
    <location>
        <begin position="188"/>
        <end position="219"/>
    </location>
</feature>
<organism evidence="2 3">
    <name type="scientific">Absidia repens</name>
    <dbReference type="NCBI Taxonomy" id="90262"/>
    <lineage>
        <taxon>Eukaryota</taxon>
        <taxon>Fungi</taxon>
        <taxon>Fungi incertae sedis</taxon>
        <taxon>Mucoromycota</taxon>
        <taxon>Mucoromycotina</taxon>
        <taxon>Mucoromycetes</taxon>
        <taxon>Mucorales</taxon>
        <taxon>Cunninghamellaceae</taxon>
        <taxon>Absidia</taxon>
    </lineage>
</organism>
<evidence type="ECO:0000256" key="1">
    <source>
        <dbReference type="SAM" id="MobiDB-lite"/>
    </source>
</evidence>
<feature type="compositionally biased region" description="Low complexity" evidence="1">
    <location>
        <begin position="372"/>
        <end position="386"/>
    </location>
</feature>
<proteinExistence type="predicted"/>
<comment type="caution">
    <text evidence="2">The sequence shown here is derived from an EMBL/GenBank/DDBJ whole genome shotgun (WGS) entry which is preliminary data.</text>
</comment>
<keyword evidence="3" id="KW-1185">Reference proteome</keyword>
<sequence>MVDAGRDNGGDCCGDVDISSTKRIHGMHDHSFLLLFDGGRTRLQRLARWPTTSPSASMTNWSDSKKHGTLLEANYFQPIDHENLVQGSLYIIKVKIVTISLFEGWNDDMCCFSVLRSDTGSMRWSEARYLPGDFDAFDAFDDAGNPPVYFWTRYLRIDVPLNWFSLFEEARQRQRKWNMDVQQQYIYQQEQQQQHQHQHQRHQQQRIDTTATNNGNVDDADEEDEILSFPAPPSSISSLPLDINGDNDLPLGSSFSQVRHGSPTIFTNIDAPCVPPSTVATLTTTTTNKNDTYISPYPLPPPPPLPIDTHFPPVSPSTTAAVAAFPTSSSSSSPPPPPPAAKLDTQPNHQIDQLVYSPVPSIRHSSKGMVNKTTTASTTLSASTKSQQYRRFSQQITNDRKSNDPTALPPNNHKSKFSRSMSIKSLSRNRRSVFGLF</sequence>
<gene>
    <name evidence="2" type="ORF">BCR42DRAFT_493349</name>
</gene>
<accession>A0A1X2IBH9</accession>
<feature type="region of interest" description="Disordered" evidence="1">
    <location>
        <begin position="362"/>
        <end position="425"/>
    </location>
</feature>
<protein>
    <submittedName>
        <fullName evidence="2">Uncharacterized protein</fullName>
    </submittedName>
</protein>
<feature type="region of interest" description="Disordered" evidence="1">
    <location>
        <begin position="323"/>
        <end position="345"/>
    </location>
</feature>
<evidence type="ECO:0000313" key="2">
    <source>
        <dbReference type="EMBL" id="ORZ13293.1"/>
    </source>
</evidence>
<reference evidence="2 3" key="1">
    <citation type="submission" date="2016-07" db="EMBL/GenBank/DDBJ databases">
        <title>Pervasive Adenine N6-methylation of Active Genes in Fungi.</title>
        <authorList>
            <consortium name="DOE Joint Genome Institute"/>
            <person name="Mondo S.J."/>
            <person name="Dannebaum R.O."/>
            <person name="Kuo R.C."/>
            <person name="Labutti K."/>
            <person name="Haridas S."/>
            <person name="Kuo A."/>
            <person name="Salamov A."/>
            <person name="Ahrendt S.R."/>
            <person name="Lipzen A."/>
            <person name="Sullivan W."/>
            <person name="Andreopoulos W.B."/>
            <person name="Clum A."/>
            <person name="Lindquist E."/>
            <person name="Daum C."/>
            <person name="Ramamoorthy G.K."/>
            <person name="Gryganskyi A."/>
            <person name="Culley D."/>
            <person name="Magnuson J.K."/>
            <person name="James T.Y."/>
            <person name="O'Malley M.A."/>
            <person name="Stajich J.E."/>
            <person name="Spatafora J.W."/>
            <person name="Visel A."/>
            <person name="Grigoriev I.V."/>
        </authorList>
    </citation>
    <scope>NUCLEOTIDE SEQUENCE [LARGE SCALE GENOMIC DNA]</scope>
    <source>
        <strain evidence="2 3">NRRL 1336</strain>
    </source>
</reference>
<evidence type="ECO:0000313" key="3">
    <source>
        <dbReference type="Proteomes" id="UP000193560"/>
    </source>
</evidence>
<dbReference type="EMBL" id="MCGE01000017">
    <property type="protein sequence ID" value="ORZ13293.1"/>
    <property type="molecule type" value="Genomic_DNA"/>
</dbReference>
<dbReference type="AlphaFoldDB" id="A0A1X2IBH9"/>
<name>A0A1X2IBH9_9FUNG</name>
<feature type="compositionally biased region" description="Low complexity" evidence="1">
    <location>
        <begin position="323"/>
        <end position="332"/>
    </location>
</feature>
<dbReference type="OrthoDB" id="2330750at2759"/>
<feature type="compositionally biased region" description="Polar residues" evidence="1">
    <location>
        <begin position="387"/>
        <end position="397"/>
    </location>
</feature>